<dbReference type="Proteomes" id="UP000321058">
    <property type="component" value="Unassembled WGS sequence"/>
</dbReference>
<comment type="catalytic activity">
    <reaction evidence="1">
        <text>ATP + protein L-histidine = ADP + protein N-phospho-L-histidine.</text>
        <dbReference type="EC" id="2.7.13.3"/>
    </reaction>
</comment>
<dbReference type="InterPro" id="IPR035965">
    <property type="entry name" value="PAS-like_dom_sf"/>
</dbReference>
<keyword evidence="4" id="KW-0808">Transferase</keyword>
<comment type="caution">
    <text evidence="11">The sequence shown here is derived from an EMBL/GenBank/DDBJ whole genome shotgun (WGS) entry which is preliminary data.</text>
</comment>
<dbReference type="InterPro" id="IPR004358">
    <property type="entry name" value="Sig_transdc_His_kin-like_C"/>
</dbReference>
<dbReference type="InterPro" id="IPR036097">
    <property type="entry name" value="HisK_dim/P_sf"/>
</dbReference>
<dbReference type="SMART" id="SM00388">
    <property type="entry name" value="HisKA"/>
    <property type="match status" value="1"/>
</dbReference>
<accession>A0A512N3P1</accession>
<protein>
    <recommendedName>
        <fullName evidence="2">histidine kinase</fullName>
        <ecNumber evidence="2">2.7.13.3</ecNumber>
    </recommendedName>
</protein>
<dbReference type="PRINTS" id="PR00344">
    <property type="entry name" value="BCTRLSENSOR"/>
</dbReference>
<evidence type="ECO:0000259" key="9">
    <source>
        <dbReference type="PROSITE" id="PS50109"/>
    </source>
</evidence>
<dbReference type="SMART" id="SM00387">
    <property type="entry name" value="HATPase_c"/>
    <property type="match status" value="1"/>
</dbReference>
<evidence type="ECO:0000256" key="2">
    <source>
        <dbReference type="ARBA" id="ARBA00012438"/>
    </source>
</evidence>
<dbReference type="Gene3D" id="1.10.287.130">
    <property type="match status" value="1"/>
</dbReference>
<keyword evidence="6 11" id="KW-0418">Kinase</keyword>
<keyword evidence="5" id="KW-0547">Nucleotide-binding</keyword>
<dbReference type="SMART" id="SM00091">
    <property type="entry name" value="PAS"/>
    <property type="match status" value="1"/>
</dbReference>
<dbReference type="GO" id="GO:0006355">
    <property type="term" value="P:regulation of DNA-templated transcription"/>
    <property type="evidence" value="ECO:0007669"/>
    <property type="project" value="InterPro"/>
</dbReference>
<dbReference type="EMBL" id="BKAJ01000012">
    <property type="protein sequence ID" value="GEP53563.1"/>
    <property type="molecule type" value="Genomic_DNA"/>
</dbReference>
<dbReference type="OrthoDB" id="9789238at2"/>
<dbReference type="Pfam" id="PF02518">
    <property type="entry name" value="HATPase_c"/>
    <property type="match status" value="1"/>
</dbReference>
<name>A0A512N3P1_9HYPH</name>
<evidence type="ECO:0000256" key="4">
    <source>
        <dbReference type="ARBA" id="ARBA00022679"/>
    </source>
</evidence>
<dbReference type="InterPro" id="IPR003594">
    <property type="entry name" value="HATPase_dom"/>
</dbReference>
<dbReference type="PROSITE" id="PS50109">
    <property type="entry name" value="HIS_KIN"/>
    <property type="match status" value="1"/>
</dbReference>
<keyword evidence="3" id="KW-0597">Phosphoprotein</keyword>
<keyword evidence="8" id="KW-0902">Two-component regulatory system</keyword>
<organism evidence="11 12">
    <name type="scientific">Reyranella soli</name>
    <dbReference type="NCBI Taxonomy" id="1230389"/>
    <lineage>
        <taxon>Bacteria</taxon>
        <taxon>Pseudomonadati</taxon>
        <taxon>Pseudomonadota</taxon>
        <taxon>Alphaproteobacteria</taxon>
        <taxon>Hyphomicrobiales</taxon>
        <taxon>Reyranellaceae</taxon>
        <taxon>Reyranella</taxon>
    </lineage>
</organism>
<dbReference type="SUPFAM" id="SSF55874">
    <property type="entry name" value="ATPase domain of HSP90 chaperone/DNA topoisomerase II/histidine kinase"/>
    <property type="match status" value="1"/>
</dbReference>
<evidence type="ECO:0000256" key="7">
    <source>
        <dbReference type="ARBA" id="ARBA00022840"/>
    </source>
</evidence>
<dbReference type="Gene3D" id="3.30.450.20">
    <property type="entry name" value="PAS domain"/>
    <property type="match status" value="1"/>
</dbReference>
<feature type="domain" description="PAS" evidence="10">
    <location>
        <begin position="13"/>
        <end position="67"/>
    </location>
</feature>
<sequence length="372" mass="40314">MPVQPLKRANATSDQFPTALLDSLSEAIVVVDARGLIHYANLSAEQFFGVGRTRLVGHPLDEFVPEDTPLFSLLEQVLSTGGAVAENGVTLASPRIGNRFCALRLSPIVDSDGLVAVSLVEQTIARNIDRQMSHRSAARSVSALAAMLAHEVKNPLSGIRGAAQLLEQSVPDSERELTSLICEETDRIVALVDRMEAFADGRPIDRSPINIHQVLNHVLRISQNGFGKGVRFVETYDPSLPDVHGDRDQLIQVFLNLVKNACEAPGDGEREIELSTAYRHGLRLAVPGQQAKVNLPLVVSVRDNGRGVSDEIRAHLFDAFVTNKPTGTGLGLALVAKIINDHGGAIEFDSEPGRTTFRVMLPLQLQISRPAQ</sequence>
<dbReference type="InterPro" id="IPR000014">
    <property type="entry name" value="PAS"/>
</dbReference>
<dbReference type="InterPro" id="IPR013767">
    <property type="entry name" value="PAS_fold"/>
</dbReference>
<keyword evidence="12" id="KW-1185">Reference proteome</keyword>
<dbReference type="InterPro" id="IPR036890">
    <property type="entry name" value="HATPase_C_sf"/>
</dbReference>
<dbReference type="AlphaFoldDB" id="A0A512N3P1"/>
<dbReference type="SUPFAM" id="SSF47384">
    <property type="entry name" value="Homodimeric domain of signal transducing histidine kinase"/>
    <property type="match status" value="1"/>
</dbReference>
<dbReference type="CDD" id="cd00130">
    <property type="entry name" value="PAS"/>
    <property type="match status" value="1"/>
</dbReference>
<dbReference type="Gene3D" id="3.30.565.10">
    <property type="entry name" value="Histidine kinase-like ATPase, C-terminal domain"/>
    <property type="match status" value="1"/>
</dbReference>
<dbReference type="SUPFAM" id="SSF55785">
    <property type="entry name" value="PYP-like sensor domain (PAS domain)"/>
    <property type="match status" value="1"/>
</dbReference>
<evidence type="ECO:0000256" key="1">
    <source>
        <dbReference type="ARBA" id="ARBA00000085"/>
    </source>
</evidence>
<feature type="domain" description="Histidine kinase" evidence="9">
    <location>
        <begin position="147"/>
        <end position="365"/>
    </location>
</feature>
<evidence type="ECO:0000259" key="10">
    <source>
        <dbReference type="PROSITE" id="PS50112"/>
    </source>
</evidence>
<dbReference type="NCBIfam" id="TIGR00229">
    <property type="entry name" value="sensory_box"/>
    <property type="match status" value="1"/>
</dbReference>
<proteinExistence type="predicted"/>
<dbReference type="CDD" id="cd00082">
    <property type="entry name" value="HisKA"/>
    <property type="match status" value="1"/>
</dbReference>
<evidence type="ECO:0000313" key="12">
    <source>
        <dbReference type="Proteomes" id="UP000321058"/>
    </source>
</evidence>
<dbReference type="InterPro" id="IPR005467">
    <property type="entry name" value="His_kinase_dom"/>
</dbReference>
<dbReference type="PROSITE" id="PS50112">
    <property type="entry name" value="PAS"/>
    <property type="match status" value="1"/>
</dbReference>
<dbReference type="RefSeq" id="WP_147146318.1">
    <property type="nucleotide sequence ID" value="NZ_BKAJ01000012.1"/>
</dbReference>
<evidence type="ECO:0000256" key="3">
    <source>
        <dbReference type="ARBA" id="ARBA00022553"/>
    </source>
</evidence>
<dbReference type="EC" id="2.7.13.3" evidence="2"/>
<evidence type="ECO:0000313" key="11">
    <source>
        <dbReference type="EMBL" id="GEP53563.1"/>
    </source>
</evidence>
<reference evidence="11 12" key="1">
    <citation type="submission" date="2019-07" db="EMBL/GenBank/DDBJ databases">
        <title>Whole genome shotgun sequence of Reyranella soli NBRC 108950.</title>
        <authorList>
            <person name="Hosoyama A."/>
            <person name="Uohara A."/>
            <person name="Ohji S."/>
            <person name="Ichikawa N."/>
        </authorList>
    </citation>
    <scope>NUCLEOTIDE SEQUENCE [LARGE SCALE GENOMIC DNA]</scope>
    <source>
        <strain evidence="11 12">NBRC 108950</strain>
    </source>
</reference>
<keyword evidence="7" id="KW-0067">ATP-binding</keyword>
<dbReference type="InterPro" id="IPR003661">
    <property type="entry name" value="HisK_dim/P_dom"/>
</dbReference>
<dbReference type="PANTHER" id="PTHR43065">
    <property type="entry name" value="SENSOR HISTIDINE KINASE"/>
    <property type="match status" value="1"/>
</dbReference>
<dbReference type="PANTHER" id="PTHR43065:SF10">
    <property type="entry name" value="PEROXIDE STRESS-ACTIVATED HISTIDINE KINASE MAK3"/>
    <property type="match status" value="1"/>
</dbReference>
<dbReference type="GO" id="GO:0000155">
    <property type="term" value="F:phosphorelay sensor kinase activity"/>
    <property type="evidence" value="ECO:0007669"/>
    <property type="project" value="InterPro"/>
</dbReference>
<evidence type="ECO:0000256" key="8">
    <source>
        <dbReference type="ARBA" id="ARBA00023012"/>
    </source>
</evidence>
<dbReference type="Pfam" id="PF00989">
    <property type="entry name" value="PAS"/>
    <property type="match status" value="1"/>
</dbReference>
<gene>
    <name evidence="11" type="ORF">RSO01_07290</name>
</gene>
<evidence type="ECO:0000256" key="5">
    <source>
        <dbReference type="ARBA" id="ARBA00022741"/>
    </source>
</evidence>
<dbReference type="GO" id="GO:0005524">
    <property type="term" value="F:ATP binding"/>
    <property type="evidence" value="ECO:0007669"/>
    <property type="project" value="UniProtKB-KW"/>
</dbReference>
<evidence type="ECO:0000256" key="6">
    <source>
        <dbReference type="ARBA" id="ARBA00022777"/>
    </source>
</evidence>
<dbReference type="Pfam" id="PF00512">
    <property type="entry name" value="HisKA"/>
    <property type="match status" value="1"/>
</dbReference>